<accession>A0A2Z6ZUW6</accession>
<feature type="region of interest" description="Disordered" evidence="1">
    <location>
        <begin position="1"/>
        <end position="56"/>
    </location>
</feature>
<evidence type="ECO:0000313" key="2">
    <source>
        <dbReference type="EMBL" id="KZT76641.1"/>
    </source>
</evidence>
<feature type="compositionally biased region" description="Basic and acidic residues" evidence="1">
    <location>
        <begin position="16"/>
        <end position="25"/>
    </location>
</feature>
<name>A0A2Z6ZUW6_9LAMI</name>
<sequence length="169" mass="19297">MPEPNPRRIQTSLHDFAGDSPERRPAGGRRHEKSRRHKGARPRASSCNRWRNAARHSRAIMRRPASRVARNQQRRPASTALHLRTIMADFHRDMAPSARWRRATIAQVSAVIHTLMRAAARDVAQQFARGGIFMAGRHARPARMASRALWRARWAAARGGGRSMIFQRF</sequence>
<proteinExistence type="predicted"/>
<evidence type="ECO:0000256" key="1">
    <source>
        <dbReference type="SAM" id="MobiDB-lite"/>
    </source>
</evidence>
<organism evidence="2 3">
    <name type="scientific">Dorcoceras hygrometricum</name>
    <dbReference type="NCBI Taxonomy" id="472368"/>
    <lineage>
        <taxon>Eukaryota</taxon>
        <taxon>Viridiplantae</taxon>
        <taxon>Streptophyta</taxon>
        <taxon>Embryophyta</taxon>
        <taxon>Tracheophyta</taxon>
        <taxon>Spermatophyta</taxon>
        <taxon>Magnoliopsida</taxon>
        <taxon>eudicotyledons</taxon>
        <taxon>Gunneridae</taxon>
        <taxon>Pentapetalae</taxon>
        <taxon>asterids</taxon>
        <taxon>lamiids</taxon>
        <taxon>Lamiales</taxon>
        <taxon>Gesneriaceae</taxon>
        <taxon>Didymocarpoideae</taxon>
        <taxon>Trichosporeae</taxon>
        <taxon>Loxocarpinae</taxon>
        <taxon>Dorcoceras</taxon>
    </lineage>
</organism>
<dbReference type="EMBL" id="KV104775">
    <property type="protein sequence ID" value="KZT76641.1"/>
    <property type="molecule type" value="Genomic_DNA"/>
</dbReference>
<gene>
    <name evidence="2" type="ORF">F511_46336</name>
</gene>
<reference evidence="2 3" key="1">
    <citation type="journal article" date="2015" name="Proc. Natl. Acad. Sci. U.S.A.">
        <title>The resurrection genome of Boea hygrometrica: A blueprint for survival of dehydration.</title>
        <authorList>
            <person name="Xiao L."/>
            <person name="Yang G."/>
            <person name="Zhang L."/>
            <person name="Yang X."/>
            <person name="Zhao S."/>
            <person name="Ji Z."/>
            <person name="Zhou Q."/>
            <person name="Hu M."/>
            <person name="Wang Y."/>
            <person name="Chen M."/>
            <person name="Xu Y."/>
            <person name="Jin H."/>
            <person name="Xiao X."/>
            <person name="Hu G."/>
            <person name="Bao F."/>
            <person name="Hu Y."/>
            <person name="Wan P."/>
            <person name="Li L."/>
            <person name="Deng X."/>
            <person name="Kuang T."/>
            <person name="Xiang C."/>
            <person name="Zhu J.K."/>
            <person name="Oliver M.J."/>
            <person name="He Y."/>
        </authorList>
    </citation>
    <scope>NUCLEOTIDE SEQUENCE [LARGE SCALE GENOMIC DNA]</scope>
    <source>
        <strain evidence="3">cv. XS01</strain>
    </source>
</reference>
<dbReference type="Proteomes" id="UP000250235">
    <property type="component" value="Unassembled WGS sequence"/>
</dbReference>
<protein>
    <submittedName>
        <fullName evidence="2">Uncharacterized protein</fullName>
    </submittedName>
</protein>
<dbReference type="AlphaFoldDB" id="A0A2Z6ZUW6"/>
<keyword evidence="3" id="KW-1185">Reference proteome</keyword>
<evidence type="ECO:0000313" key="3">
    <source>
        <dbReference type="Proteomes" id="UP000250235"/>
    </source>
</evidence>
<feature type="compositionally biased region" description="Basic residues" evidence="1">
    <location>
        <begin position="26"/>
        <end position="41"/>
    </location>
</feature>